<feature type="transmembrane region" description="Helical" evidence="5">
    <location>
        <begin position="21"/>
        <end position="40"/>
    </location>
</feature>
<comment type="caution">
    <text evidence="6">The sequence shown here is derived from an EMBL/GenBank/DDBJ whole genome shotgun (WGS) entry which is preliminary data.</text>
</comment>
<dbReference type="Pfam" id="PF06423">
    <property type="entry name" value="GWT1"/>
    <property type="match status" value="1"/>
</dbReference>
<dbReference type="PANTHER" id="PTHR20661">
    <property type="entry name" value="PHOSPHATIDYLINOSITOL-GLYCAN BIOSYNTHESIS CLASS W PROTEIN"/>
    <property type="match status" value="1"/>
</dbReference>
<feature type="transmembrane region" description="Helical" evidence="5">
    <location>
        <begin position="52"/>
        <end position="73"/>
    </location>
</feature>
<protein>
    <submittedName>
        <fullName evidence="6">Uncharacterized protein</fullName>
    </submittedName>
</protein>
<keyword evidence="3 5" id="KW-1133">Transmembrane helix</keyword>
<accession>A0A438EQP7</accession>
<evidence type="ECO:0000256" key="3">
    <source>
        <dbReference type="ARBA" id="ARBA00022989"/>
    </source>
</evidence>
<reference evidence="6 7" key="1">
    <citation type="journal article" date="2018" name="PLoS Genet.">
        <title>Population sequencing reveals clonal diversity and ancestral inbreeding in the grapevine cultivar Chardonnay.</title>
        <authorList>
            <person name="Roach M.J."/>
            <person name="Johnson D.L."/>
            <person name="Bohlmann J."/>
            <person name="van Vuuren H.J."/>
            <person name="Jones S.J."/>
            <person name="Pretorius I.S."/>
            <person name="Schmidt S.A."/>
            <person name="Borneman A.R."/>
        </authorList>
    </citation>
    <scope>NUCLEOTIDE SEQUENCE [LARGE SCALE GENOMIC DNA]</scope>
    <source>
        <strain evidence="7">cv. Chardonnay</strain>
        <tissue evidence="6">Leaf</tissue>
    </source>
</reference>
<dbReference type="GO" id="GO:0008374">
    <property type="term" value="F:O-acyltransferase activity"/>
    <property type="evidence" value="ECO:0007669"/>
    <property type="project" value="UniProtKB-ARBA"/>
</dbReference>
<comment type="subcellular location">
    <subcellularLocation>
        <location evidence="1">Membrane</location>
        <topology evidence="1">Multi-pass membrane protein</topology>
    </subcellularLocation>
</comment>
<dbReference type="PANTHER" id="PTHR20661:SF0">
    <property type="entry name" value="PHOSPHATIDYLINOSITOL-GLYCAN BIOSYNTHESIS CLASS W PROTEIN"/>
    <property type="match status" value="1"/>
</dbReference>
<dbReference type="GO" id="GO:0006506">
    <property type="term" value="P:GPI anchor biosynthetic process"/>
    <property type="evidence" value="ECO:0007669"/>
    <property type="project" value="InterPro"/>
</dbReference>
<gene>
    <name evidence="6" type="primary">VvCHDh000393_1</name>
    <name evidence="6" type="ORF">CK203_082307</name>
</gene>
<dbReference type="GO" id="GO:0016020">
    <property type="term" value="C:membrane"/>
    <property type="evidence" value="ECO:0007669"/>
    <property type="project" value="UniProtKB-SubCell"/>
</dbReference>
<keyword evidence="4 5" id="KW-0472">Membrane</keyword>
<proteinExistence type="predicted"/>
<sequence>MLSDYIPTSETSVLEKAFDRNLLGSFLLANILTGLVNLYADTLFASSARALVILVIYSFTLSAVTGLMDLYGIRLKFW</sequence>
<dbReference type="AlphaFoldDB" id="A0A438EQP7"/>
<organism evidence="6 7">
    <name type="scientific">Vitis vinifera</name>
    <name type="common">Grape</name>
    <dbReference type="NCBI Taxonomy" id="29760"/>
    <lineage>
        <taxon>Eukaryota</taxon>
        <taxon>Viridiplantae</taxon>
        <taxon>Streptophyta</taxon>
        <taxon>Embryophyta</taxon>
        <taxon>Tracheophyta</taxon>
        <taxon>Spermatophyta</taxon>
        <taxon>Magnoliopsida</taxon>
        <taxon>eudicotyledons</taxon>
        <taxon>Gunneridae</taxon>
        <taxon>Pentapetalae</taxon>
        <taxon>rosids</taxon>
        <taxon>Vitales</taxon>
        <taxon>Vitaceae</taxon>
        <taxon>Viteae</taxon>
        <taxon>Vitis</taxon>
    </lineage>
</organism>
<dbReference type="EMBL" id="QGNW01001215">
    <property type="protein sequence ID" value="RVW50030.1"/>
    <property type="molecule type" value="Genomic_DNA"/>
</dbReference>
<evidence type="ECO:0000256" key="5">
    <source>
        <dbReference type="SAM" id="Phobius"/>
    </source>
</evidence>
<name>A0A438EQP7_VITVI</name>
<evidence type="ECO:0000256" key="4">
    <source>
        <dbReference type="ARBA" id="ARBA00023136"/>
    </source>
</evidence>
<evidence type="ECO:0000256" key="1">
    <source>
        <dbReference type="ARBA" id="ARBA00004141"/>
    </source>
</evidence>
<evidence type="ECO:0000313" key="7">
    <source>
        <dbReference type="Proteomes" id="UP000288805"/>
    </source>
</evidence>
<dbReference type="InterPro" id="IPR009447">
    <property type="entry name" value="PIGW/GWT1"/>
</dbReference>
<evidence type="ECO:0000256" key="2">
    <source>
        <dbReference type="ARBA" id="ARBA00022692"/>
    </source>
</evidence>
<keyword evidence="2 5" id="KW-0812">Transmembrane</keyword>
<evidence type="ECO:0000313" key="6">
    <source>
        <dbReference type="EMBL" id="RVW50030.1"/>
    </source>
</evidence>
<dbReference type="Proteomes" id="UP000288805">
    <property type="component" value="Unassembled WGS sequence"/>
</dbReference>